<sequence>MGSVTYFDCNRANNHNECCVCKSFEAMFLCTHPKGPKMSYAAAGRYMKKVRRCHAARQSGDNDLRVVLKKLTADEALQYLLDGGLSKDDYLNLRLLVKSRETDIFPAYEHISTAKVKCQPSEQDMTFTDTMAEVSVQSLLNHIAQRIVEYQIDVIVQYLNENHINEVEMVLICSWGFDGSTGHSAYKQKFGTGSAEVSDENVFAITLILLRLLSGNNTVLWNNRSSQSTRFC</sequence>
<dbReference type="Proteomes" id="UP000075809">
    <property type="component" value="Unassembled WGS sequence"/>
</dbReference>
<dbReference type="EMBL" id="KQ982134">
    <property type="protein sequence ID" value="KYQ59720.1"/>
    <property type="molecule type" value="Genomic_DNA"/>
</dbReference>
<evidence type="ECO:0000313" key="2">
    <source>
        <dbReference type="Proteomes" id="UP000075809"/>
    </source>
</evidence>
<protein>
    <submittedName>
        <fullName evidence="1">Uncharacterized protein</fullName>
    </submittedName>
</protein>
<organism evidence="1 2">
    <name type="scientific">Mycetomoellerius zeteki</name>
    <dbReference type="NCBI Taxonomy" id="64791"/>
    <lineage>
        <taxon>Eukaryota</taxon>
        <taxon>Metazoa</taxon>
        <taxon>Ecdysozoa</taxon>
        <taxon>Arthropoda</taxon>
        <taxon>Hexapoda</taxon>
        <taxon>Insecta</taxon>
        <taxon>Pterygota</taxon>
        <taxon>Neoptera</taxon>
        <taxon>Endopterygota</taxon>
        <taxon>Hymenoptera</taxon>
        <taxon>Apocrita</taxon>
        <taxon>Aculeata</taxon>
        <taxon>Formicoidea</taxon>
        <taxon>Formicidae</taxon>
        <taxon>Myrmicinae</taxon>
        <taxon>Mycetomoellerius</taxon>
    </lineage>
</organism>
<evidence type="ECO:0000313" key="1">
    <source>
        <dbReference type="EMBL" id="KYQ59720.1"/>
    </source>
</evidence>
<dbReference type="AlphaFoldDB" id="A0A151XHN1"/>
<accession>A0A151XHN1</accession>
<gene>
    <name evidence="1" type="ORF">ALC60_01253</name>
</gene>
<reference evidence="1 2" key="1">
    <citation type="submission" date="2015-09" db="EMBL/GenBank/DDBJ databases">
        <title>Trachymyrmex zeteki WGS genome.</title>
        <authorList>
            <person name="Nygaard S."/>
            <person name="Hu H."/>
            <person name="Boomsma J."/>
            <person name="Zhang G."/>
        </authorList>
    </citation>
    <scope>NUCLEOTIDE SEQUENCE [LARGE SCALE GENOMIC DNA]</scope>
    <source>
        <strain evidence="1">Tzet28-1</strain>
        <tissue evidence="1">Whole body</tissue>
    </source>
</reference>
<name>A0A151XHN1_9HYME</name>
<keyword evidence="2" id="KW-1185">Reference proteome</keyword>
<proteinExistence type="predicted"/>